<dbReference type="EMBL" id="CAVN010000100">
    <property type="protein sequence ID" value="CDF58763.1"/>
    <property type="molecule type" value="Genomic_DNA"/>
</dbReference>
<dbReference type="EC" id="2.7.13.3" evidence="4"/>
<dbReference type="SMART" id="SM00387">
    <property type="entry name" value="HATPase_c"/>
    <property type="match status" value="1"/>
</dbReference>
<dbReference type="GO" id="GO:0000155">
    <property type="term" value="F:phosphorelay sensor kinase activity"/>
    <property type="evidence" value="ECO:0007669"/>
    <property type="project" value="InterPro"/>
</dbReference>
<dbReference type="Pfam" id="PF05384">
    <property type="entry name" value="DegS"/>
    <property type="match status" value="1"/>
</dbReference>
<evidence type="ECO:0000256" key="13">
    <source>
        <dbReference type="ARBA" id="ARBA00023014"/>
    </source>
</evidence>
<dbReference type="PANTHER" id="PTHR24421">
    <property type="entry name" value="NITRATE/NITRITE SENSOR PROTEIN NARX-RELATED"/>
    <property type="match status" value="1"/>
</dbReference>
<evidence type="ECO:0000256" key="11">
    <source>
        <dbReference type="ARBA" id="ARBA00023004"/>
    </source>
</evidence>
<keyword evidence="12" id="KW-0902">Two-component regulatory system</keyword>
<dbReference type="CDD" id="cd16917">
    <property type="entry name" value="HATPase_UhpB-NarQ-NarX-like"/>
    <property type="match status" value="1"/>
</dbReference>
<dbReference type="PRINTS" id="PR00344">
    <property type="entry name" value="BCTRLSENSOR"/>
</dbReference>
<keyword evidence="19" id="KW-1185">Reference proteome</keyword>
<dbReference type="RefSeq" id="WP_018663480.1">
    <property type="nucleotide sequence ID" value="NZ_HF952018.1"/>
</dbReference>
<name>R7RTX8_9CLOT</name>
<dbReference type="Proteomes" id="UP000014923">
    <property type="component" value="Unassembled WGS sequence"/>
</dbReference>
<evidence type="ECO:0000313" key="18">
    <source>
        <dbReference type="EMBL" id="CDF58763.1"/>
    </source>
</evidence>
<dbReference type="GO" id="GO:0046872">
    <property type="term" value="F:metal ion binding"/>
    <property type="evidence" value="ECO:0007669"/>
    <property type="project" value="UniProtKB-KW"/>
</dbReference>
<dbReference type="PANTHER" id="PTHR24421:SF55">
    <property type="entry name" value="SENSOR HISTIDINE KINASE YDFH"/>
    <property type="match status" value="1"/>
</dbReference>
<evidence type="ECO:0000256" key="15">
    <source>
        <dbReference type="ARBA" id="ARBA00030800"/>
    </source>
</evidence>
<keyword evidence="8" id="KW-0808">Transferase</keyword>
<protein>
    <recommendedName>
        <fullName evidence="5">Oxygen sensor histidine kinase NreB</fullName>
        <ecNumber evidence="4">2.7.13.3</ecNumber>
    </recommendedName>
    <alternativeName>
        <fullName evidence="15">Nitrogen regulation protein B</fullName>
    </alternativeName>
</protein>
<reference evidence="18" key="1">
    <citation type="submission" date="2013-03" db="EMBL/GenBank/DDBJ databases">
        <title>Draft genome sequence of the hydrogen-ethanol-producing anaerobic alkalithermophilic Caloramator celere.</title>
        <authorList>
            <person name="Ciranna A."/>
            <person name="Larjo A."/>
            <person name="Kivisto A."/>
            <person name="Santala V."/>
            <person name="Roos C."/>
            <person name="Karp M."/>
        </authorList>
    </citation>
    <scope>NUCLEOTIDE SEQUENCE [LARGE SCALE GENOMIC DNA]</scope>
    <source>
        <strain evidence="18">DSM 8682</strain>
    </source>
</reference>
<keyword evidence="9" id="KW-0479">Metal-binding</keyword>
<feature type="coiled-coil region" evidence="16">
    <location>
        <begin position="104"/>
        <end position="145"/>
    </location>
</feature>
<evidence type="ECO:0000256" key="1">
    <source>
        <dbReference type="ARBA" id="ARBA00000085"/>
    </source>
</evidence>
<evidence type="ECO:0000256" key="6">
    <source>
        <dbReference type="ARBA" id="ARBA00022485"/>
    </source>
</evidence>
<keyword evidence="10 18" id="KW-0418">Kinase</keyword>
<feature type="domain" description="Histidine kinase" evidence="17">
    <location>
        <begin position="190"/>
        <end position="383"/>
    </location>
</feature>
<keyword evidence="7" id="KW-0963">Cytoplasm</keyword>
<dbReference type="Gene3D" id="3.30.565.10">
    <property type="entry name" value="Histidine kinase-like ATPase, C-terminal domain"/>
    <property type="match status" value="1"/>
</dbReference>
<evidence type="ECO:0000256" key="14">
    <source>
        <dbReference type="ARBA" id="ARBA00024827"/>
    </source>
</evidence>
<dbReference type="eggNOG" id="COG4585">
    <property type="taxonomic scope" value="Bacteria"/>
</dbReference>
<dbReference type="GO" id="GO:0016020">
    <property type="term" value="C:membrane"/>
    <property type="evidence" value="ECO:0007669"/>
    <property type="project" value="InterPro"/>
</dbReference>
<comment type="function">
    <text evidence="14">Member of the two-component regulatory system NreB/NreC involved in the control of dissimilatory nitrate/nitrite reduction in response to oxygen. NreB functions as a direct oxygen sensor histidine kinase which is autophosphorylated, in the absence of oxygen, probably at the conserved histidine residue, and transfers its phosphate group probably to a conserved aspartate residue of NreC. NreB/NreC activates the expression of the nitrate (narGHJI) and nitrite (nir) reductase operons, as well as the putative nitrate transporter gene narT.</text>
</comment>
<evidence type="ECO:0000256" key="16">
    <source>
        <dbReference type="SAM" id="Coils"/>
    </source>
</evidence>
<dbReference type="InterPro" id="IPR004358">
    <property type="entry name" value="Sig_transdc_His_kin-like_C"/>
</dbReference>
<organism evidence="18 19">
    <name type="scientific">Thermobrachium celere DSM 8682</name>
    <dbReference type="NCBI Taxonomy" id="941824"/>
    <lineage>
        <taxon>Bacteria</taxon>
        <taxon>Bacillati</taxon>
        <taxon>Bacillota</taxon>
        <taxon>Clostridia</taxon>
        <taxon>Eubacteriales</taxon>
        <taxon>Clostridiaceae</taxon>
        <taxon>Thermobrachium</taxon>
    </lineage>
</organism>
<dbReference type="InterPro" id="IPR005467">
    <property type="entry name" value="His_kinase_dom"/>
</dbReference>
<dbReference type="InterPro" id="IPR036890">
    <property type="entry name" value="HATPase_C_sf"/>
</dbReference>
<dbReference type="HOGENOM" id="CLU_000445_20_0_9"/>
<keyword evidence="6" id="KW-0004">4Fe-4S</keyword>
<comment type="catalytic activity">
    <reaction evidence="1">
        <text>ATP + protein L-histidine = ADP + protein N-phospho-L-histidine.</text>
        <dbReference type="EC" id="2.7.13.3"/>
    </reaction>
</comment>
<proteinExistence type="predicted"/>
<accession>R7RTX8</accession>
<comment type="cofactor">
    <cofactor evidence="2">
        <name>[4Fe-4S] cluster</name>
        <dbReference type="ChEBI" id="CHEBI:49883"/>
    </cofactor>
</comment>
<comment type="subcellular location">
    <subcellularLocation>
        <location evidence="3">Cytoplasm</location>
    </subcellularLocation>
</comment>
<evidence type="ECO:0000256" key="7">
    <source>
        <dbReference type="ARBA" id="ARBA00022490"/>
    </source>
</evidence>
<dbReference type="AlphaFoldDB" id="R7RTX8"/>
<evidence type="ECO:0000256" key="3">
    <source>
        <dbReference type="ARBA" id="ARBA00004496"/>
    </source>
</evidence>
<evidence type="ECO:0000256" key="12">
    <source>
        <dbReference type="ARBA" id="ARBA00023012"/>
    </source>
</evidence>
<evidence type="ECO:0000256" key="4">
    <source>
        <dbReference type="ARBA" id="ARBA00012438"/>
    </source>
</evidence>
<dbReference type="InterPro" id="IPR008595">
    <property type="entry name" value="DegS"/>
</dbReference>
<gene>
    <name evidence="18" type="ORF">TCEL_00982</name>
</gene>
<evidence type="ECO:0000256" key="9">
    <source>
        <dbReference type="ARBA" id="ARBA00022723"/>
    </source>
</evidence>
<keyword evidence="13" id="KW-0411">Iron-sulfur</keyword>
<evidence type="ECO:0000313" key="19">
    <source>
        <dbReference type="Proteomes" id="UP000014923"/>
    </source>
</evidence>
<dbReference type="SUPFAM" id="SSF55874">
    <property type="entry name" value="ATPase domain of HSP90 chaperone/DNA topoisomerase II/histidine kinase"/>
    <property type="match status" value="1"/>
</dbReference>
<keyword evidence="16" id="KW-0175">Coiled coil</keyword>
<evidence type="ECO:0000256" key="10">
    <source>
        <dbReference type="ARBA" id="ARBA00022777"/>
    </source>
</evidence>
<dbReference type="GO" id="GO:0051539">
    <property type="term" value="F:4 iron, 4 sulfur cluster binding"/>
    <property type="evidence" value="ECO:0007669"/>
    <property type="project" value="UniProtKB-KW"/>
</dbReference>
<comment type="caution">
    <text evidence="18">The sequence shown here is derived from an EMBL/GenBank/DDBJ whole genome shotgun (WGS) entry which is preliminary data.</text>
</comment>
<dbReference type="GO" id="GO:0005737">
    <property type="term" value="C:cytoplasm"/>
    <property type="evidence" value="ECO:0007669"/>
    <property type="project" value="UniProtKB-SubCell"/>
</dbReference>
<dbReference type="OrthoDB" id="9781904at2"/>
<dbReference type="PROSITE" id="PS50109">
    <property type="entry name" value="HIS_KIN"/>
    <property type="match status" value="1"/>
</dbReference>
<dbReference type="GO" id="GO:0046983">
    <property type="term" value="F:protein dimerization activity"/>
    <property type="evidence" value="ECO:0007669"/>
    <property type="project" value="InterPro"/>
</dbReference>
<evidence type="ECO:0000256" key="2">
    <source>
        <dbReference type="ARBA" id="ARBA00001966"/>
    </source>
</evidence>
<dbReference type="Pfam" id="PF02518">
    <property type="entry name" value="HATPase_c"/>
    <property type="match status" value="1"/>
</dbReference>
<dbReference type="Gene3D" id="1.20.5.1930">
    <property type="match status" value="1"/>
</dbReference>
<dbReference type="Pfam" id="PF07730">
    <property type="entry name" value="HisKA_3"/>
    <property type="match status" value="1"/>
</dbReference>
<dbReference type="InterPro" id="IPR011712">
    <property type="entry name" value="Sig_transdc_His_kin_sub3_dim/P"/>
</dbReference>
<dbReference type="InterPro" id="IPR003594">
    <property type="entry name" value="HATPase_dom"/>
</dbReference>
<evidence type="ECO:0000256" key="5">
    <source>
        <dbReference type="ARBA" id="ARBA00017322"/>
    </source>
</evidence>
<evidence type="ECO:0000259" key="17">
    <source>
        <dbReference type="PROSITE" id="PS50109"/>
    </source>
</evidence>
<keyword evidence="11" id="KW-0408">Iron</keyword>
<feature type="coiled-coil region" evidence="16">
    <location>
        <begin position="33"/>
        <end position="67"/>
    </location>
</feature>
<dbReference type="InterPro" id="IPR050482">
    <property type="entry name" value="Sensor_HK_TwoCompSys"/>
</dbReference>
<sequence length="389" mass="44892">MIRKNTDISEINNIIKKIIEQITSSKEMIVNIIDNIKKEEAEFIFELKELKEKIVLTIKEVDELEALDKRMRQKLADVSSRFDKYSEGEIKDVYDKAYEVRLKLMTKRNEEKILRDKRDRLEMQLKKLEENINNAQKVISQISVALKYLEGEALSLVNVDDKESEMLIGIKILEAQEDERKKIARDIHDGPAQYVASAVMRIDFTKKVIVKDLDKGLNELTELKEVLKTALKEIRAIIFDLRPMSLDDLGLVQTIQEYAKSIKEETDINIDLKLKPINDEVEPIIQVAVYRIIQEILNNIKKHSKAKNVEIKLDYGTKYLMIVVIDDGVGFDVEETLKKVKTQGTNYGLLGIMDRVQQLQGEFELESKKGIGTKFKIKLPVNRGVVKDD</sequence>
<evidence type="ECO:0000256" key="8">
    <source>
        <dbReference type="ARBA" id="ARBA00022679"/>
    </source>
</evidence>